<protein>
    <submittedName>
        <fullName evidence="4">HSP20 family small heat-shock protein</fullName>
    </submittedName>
</protein>
<dbReference type="EMBL" id="BAABAH010000001">
    <property type="protein sequence ID" value="GAA3803435.1"/>
    <property type="molecule type" value="Genomic_DNA"/>
</dbReference>
<proteinExistence type="inferred from homology"/>
<name>A0ABP7I0Q2_9ACTN</name>
<dbReference type="Pfam" id="PF00011">
    <property type="entry name" value="HSP20"/>
    <property type="match status" value="1"/>
</dbReference>
<dbReference type="RefSeq" id="WP_344772019.1">
    <property type="nucleotide sequence ID" value="NZ_BAABAH010000001.1"/>
</dbReference>
<reference evidence="5" key="1">
    <citation type="journal article" date="2019" name="Int. J. Syst. Evol. Microbiol.">
        <title>The Global Catalogue of Microorganisms (GCM) 10K type strain sequencing project: providing services to taxonomists for standard genome sequencing and annotation.</title>
        <authorList>
            <consortium name="The Broad Institute Genomics Platform"/>
            <consortium name="The Broad Institute Genome Sequencing Center for Infectious Disease"/>
            <person name="Wu L."/>
            <person name="Ma J."/>
        </authorList>
    </citation>
    <scope>NUCLEOTIDE SEQUENCE [LARGE SCALE GENOMIC DNA]</scope>
    <source>
        <strain evidence="5">JCM 16953</strain>
    </source>
</reference>
<accession>A0ABP7I0Q2</accession>
<dbReference type="InterPro" id="IPR008978">
    <property type="entry name" value="HSP20-like_chaperone"/>
</dbReference>
<comment type="caution">
    <text evidence="4">The sequence shown here is derived from an EMBL/GenBank/DDBJ whole genome shotgun (WGS) entry which is preliminary data.</text>
</comment>
<evidence type="ECO:0000256" key="2">
    <source>
        <dbReference type="RuleBase" id="RU003616"/>
    </source>
</evidence>
<gene>
    <name evidence="4" type="ORF">GCM10022242_03180</name>
</gene>
<evidence type="ECO:0000313" key="5">
    <source>
        <dbReference type="Proteomes" id="UP001501821"/>
    </source>
</evidence>
<dbReference type="PROSITE" id="PS01031">
    <property type="entry name" value="SHSP"/>
    <property type="match status" value="1"/>
</dbReference>
<dbReference type="PANTHER" id="PTHR11527">
    <property type="entry name" value="HEAT-SHOCK PROTEIN 20 FAMILY MEMBER"/>
    <property type="match status" value="1"/>
</dbReference>
<sequence>MLLRSTDPFRDFDRLTQQLLGSSLGTTNRPAVMPMDAWREGDRFVIEFDLPGINPESIDIDVERNVLTVRAERVAGNGDWQRLASERVHGQFSRQLVLGDNLDLDRIEAGYDNGVLRLVVPVAERAKPRKVQIAGVQPANQTEAIEA</sequence>
<dbReference type="Gene3D" id="2.60.40.790">
    <property type="match status" value="1"/>
</dbReference>
<dbReference type="Proteomes" id="UP001501821">
    <property type="component" value="Unassembled WGS sequence"/>
</dbReference>
<dbReference type="InterPro" id="IPR031107">
    <property type="entry name" value="Small_HSP"/>
</dbReference>
<evidence type="ECO:0000259" key="3">
    <source>
        <dbReference type="PROSITE" id="PS01031"/>
    </source>
</evidence>
<feature type="domain" description="SHSP" evidence="3">
    <location>
        <begin position="26"/>
        <end position="137"/>
    </location>
</feature>
<organism evidence="4 5">
    <name type="scientific">Nocardioides panacisoli</name>
    <dbReference type="NCBI Taxonomy" id="627624"/>
    <lineage>
        <taxon>Bacteria</taxon>
        <taxon>Bacillati</taxon>
        <taxon>Actinomycetota</taxon>
        <taxon>Actinomycetes</taxon>
        <taxon>Propionibacteriales</taxon>
        <taxon>Nocardioidaceae</taxon>
        <taxon>Nocardioides</taxon>
    </lineage>
</organism>
<dbReference type="CDD" id="cd06464">
    <property type="entry name" value="ACD_sHsps-like"/>
    <property type="match status" value="1"/>
</dbReference>
<evidence type="ECO:0000256" key="1">
    <source>
        <dbReference type="PROSITE-ProRule" id="PRU00285"/>
    </source>
</evidence>
<dbReference type="InterPro" id="IPR002068">
    <property type="entry name" value="A-crystallin/Hsp20_dom"/>
</dbReference>
<dbReference type="SUPFAM" id="SSF49764">
    <property type="entry name" value="HSP20-like chaperones"/>
    <property type="match status" value="1"/>
</dbReference>
<evidence type="ECO:0000313" key="4">
    <source>
        <dbReference type="EMBL" id="GAA3803435.1"/>
    </source>
</evidence>
<comment type="similarity">
    <text evidence="1 2">Belongs to the small heat shock protein (HSP20) family.</text>
</comment>
<keyword evidence="5" id="KW-1185">Reference proteome</keyword>